<comment type="catalytic activity">
    <reaction evidence="9">
        <text>9-hexadecanoyloxy-octadecanoate + H2O = 9-hydroxy-octadecanoate + hexadecanoate + H(+)</text>
        <dbReference type="Rhea" id="RHEA:52052"/>
        <dbReference type="ChEBI" id="CHEBI:7896"/>
        <dbReference type="ChEBI" id="CHEBI:15377"/>
        <dbReference type="ChEBI" id="CHEBI:15378"/>
        <dbReference type="ChEBI" id="CHEBI:83670"/>
        <dbReference type="ChEBI" id="CHEBI:136286"/>
    </reaction>
    <physiologicalReaction direction="left-to-right" evidence="9">
        <dbReference type="Rhea" id="RHEA:52053"/>
    </physiologicalReaction>
</comment>
<feature type="transmembrane region" description="Helical" evidence="18">
    <location>
        <begin position="131"/>
        <end position="149"/>
    </location>
</feature>
<comment type="subcellular location">
    <subcellularLocation>
        <location evidence="2">Endomembrane system</location>
        <topology evidence="2">Multi-pass membrane protein</topology>
    </subcellularLocation>
</comment>
<feature type="transmembrane region" description="Helical" evidence="18">
    <location>
        <begin position="7"/>
        <end position="28"/>
    </location>
</feature>
<evidence type="ECO:0000256" key="12">
    <source>
        <dbReference type="ARBA" id="ARBA00048800"/>
    </source>
</evidence>
<comment type="catalytic activity">
    <reaction evidence="8">
        <text>13-octadecanoyloxy-octadecanoate + H2O = 13-hydroxy-octadecanoate + octadecanoate + H(+)</text>
        <dbReference type="Rhea" id="RHEA:52084"/>
        <dbReference type="ChEBI" id="CHEBI:15377"/>
        <dbReference type="ChEBI" id="CHEBI:15378"/>
        <dbReference type="ChEBI" id="CHEBI:25629"/>
        <dbReference type="ChEBI" id="CHEBI:136304"/>
        <dbReference type="ChEBI" id="CHEBI:136335"/>
    </reaction>
    <physiologicalReaction direction="left-to-right" evidence="8">
        <dbReference type="Rhea" id="RHEA:52085"/>
    </physiologicalReaction>
</comment>
<evidence type="ECO:0000256" key="10">
    <source>
        <dbReference type="ARBA" id="ARBA00048680"/>
    </source>
</evidence>
<evidence type="ECO:0000256" key="17">
    <source>
        <dbReference type="SAM" id="MobiDB-lite"/>
    </source>
</evidence>
<reference evidence="19" key="4">
    <citation type="journal article" date="2022" name="PLoS Pathog.">
        <title>Chromosome-level genome of Schistosoma haematobium underpins genome-wide explorations of molecular variation.</title>
        <authorList>
            <person name="Stroehlein A.J."/>
            <person name="Korhonen P.K."/>
            <person name="Lee V.V."/>
            <person name="Ralph S.A."/>
            <person name="Mentink-Kane M."/>
            <person name="You H."/>
            <person name="McManus D.P."/>
            <person name="Tchuente L.T."/>
            <person name="Stothard J.R."/>
            <person name="Kaur P."/>
            <person name="Dudchenko O."/>
            <person name="Aiden E.L."/>
            <person name="Yang B."/>
            <person name="Yang H."/>
            <person name="Emery A.M."/>
            <person name="Webster B.L."/>
            <person name="Brindley P.J."/>
            <person name="Rollinson D."/>
            <person name="Chang B.C.H."/>
            <person name="Gasser R.B."/>
            <person name="Young N.D."/>
        </authorList>
    </citation>
    <scope>NUCLEOTIDE SEQUENCE</scope>
</reference>
<comment type="catalytic activity">
    <reaction evidence="15">
        <text>13-(9Z-hexadecenoyloxy)-octadecanoate + H2O = 13-hydroxy-octadecanoate + (9Z)-hexadecenoate + H(+)</text>
        <dbReference type="Rhea" id="RHEA:52076"/>
        <dbReference type="ChEBI" id="CHEBI:15377"/>
        <dbReference type="ChEBI" id="CHEBI:15378"/>
        <dbReference type="ChEBI" id="CHEBI:32372"/>
        <dbReference type="ChEBI" id="CHEBI:136304"/>
        <dbReference type="ChEBI" id="CHEBI:136315"/>
    </reaction>
    <physiologicalReaction direction="left-to-right" evidence="15">
        <dbReference type="Rhea" id="RHEA:52077"/>
    </physiologicalReaction>
</comment>
<evidence type="ECO:0000256" key="5">
    <source>
        <dbReference type="ARBA" id="ARBA00022989"/>
    </source>
</evidence>
<keyword evidence="20" id="KW-1185">Reference proteome</keyword>
<dbReference type="PANTHER" id="PTHR10989">
    <property type="entry name" value="ANDROGEN-INDUCED PROTEIN 1-RELATED"/>
    <property type="match status" value="1"/>
</dbReference>
<dbReference type="GO" id="GO:0016020">
    <property type="term" value="C:membrane"/>
    <property type="evidence" value="ECO:0007669"/>
    <property type="project" value="InterPro"/>
</dbReference>
<gene>
    <name evidence="19" type="ORF">MS3_00011134</name>
</gene>
<dbReference type="Proteomes" id="UP000471633">
    <property type="component" value="Unassembled WGS sequence"/>
</dbReference>
<evidence type="ECO:0000256" key="1">
    <source>
        <dbReference type="ARBA" id="ARBA00000923"/>
    </source>
</evidence>
<dbReference type="InterPro" id="IPR006838">
    <property type="entry name" value="ADTRP_AIG1"/>
</dbReference>
<evidence type="ECO:0000256" key="14">
    <source>
        <dbReference type="ARBA" id="ARBA00049296"/>
    </source>
</evidence>
<evidence type="ECO:0000256" key="6">
    <source>
        <dbReference type="ARBA" id="ARBA00023136"/>
    </source>
</evidence>
<feature type="transmembrane region" description="Helical" evidence="18">
    <location>
        <begin position="169"/>
        <end position="190"/>
    </location>
</feature>
<comment type="catalytic activity">
    <reaction evidence="13">
        <text>9-octadecanoyloxy-octadecanoate + H2O = 9-hydroxy-octadecanoate + octadecanoate + H(+)</text>
        <dbReference type="Rhea" id="RHEA:52096"/>
        <dbReference type="ChEBI" id="CHEBI:15377"/>
        <dbReference type="ChEBI" id="CHEBI:15378"/>
        <dbReference type="ChEBI" id="CHEBI:25629"/>
        <dbReference type="ChEBI" id="CHEBI:136286"/>
        <dbReference type="ChEBI" id="CHEBI:136373"/>
    </reaction>
    <physiologicalReaction direction="left-to-right" evidence="13">
        <dbReference type="Rhea" id="RHEA:52097"/>
    </physiologicalReaction>
</comment>
<comment type="catalytic activity">
    <reaction evidence="14">
        <text>13-(9Z-octadecenoyloxy)-octadecanoate + H2O = 13-hydroxy-octadecanoate + (9Z)-octadecenoate + H(+)</text>
        <dbReference type="Rhea" id="RHEA:52064"/>
        <dbReference type="ChEBI" id="CHEBI:15377"/>
        <dbReference type="ChEBI" id="CHEBI:15378"/>
        <dbReference type="ChEBI" id="CHEBI:30823"/>
        <dbReference type="ChEBI" id="CHEBI:136303"/>
        <dbReference type="ChEBI" id="CHEBI:136304"/>
    </reaction>
    <physiologicalReaction direction="left-to-right" evidence="14">
        <dbReference type="Rhea" id="RHEA:52065"/>
    </physiologicalReaction>
</comment>
<reference evidence="19" key="2">
    <citation type="journal article" date="2019" name="Gigascience">
        <title>High-quality Schistosoma haematobium genome achieved by single-molecule and long-range sequencing.</title>
        <authorList>
            <person name="Stroehlein A.J."/>
            <person name="Korhonen P.K."/>
            <person name="Chong T.M."/>
            <person name="Lim Y.L."/>
            <person name="Chan K.G."/>
            <person name="Webster B."/>
            <person name="Rollinson D."/>
            <person name="Brindley P.J."/>
            <person name="Gasser R.B."/>
            <person name="Young N.D."/>
        </authorList>
    </citation>
    <scope>NUCLEOTIDE SEQUENCE</scope>
</reference>
<dbReference type="EMBL" id="AMPZ03000007">
    <property type="protein sequence ID" value="KAH9580557.1"/>
    <property type="molecule type" value="Genomic_DNA"/>
</dbReference>
<name>A0A922IIQ0_SCHHA</name>
<feature type="compositionally biased region" description="Basic residues" evidence="17">
    <location>
        <begin position="219"/>
        <end position="228"/>
    </location>
</feature>
<dbReference type="RefSeq" id="XP_051064921.1">
    <property type="nucleotide sequence ID" value="XM_051219547.1"/>
</dbReference>
<comment type="similarity">
    <text evidence="3">Belongs to the AIG1 family.</text>
</comment>
<dbReference type="GeneID" id="75578374"/>
<evidence type="ECO:0000256" key="4">
    <source>
        <dbReference type="ARBA" id="ARBA00022692"/>
    </source>
</evidence>
<evidence type="ECO:0000256" key="13">
    <source>
        <dbReference type="ARBA" id="ARBA00049221"/>
    </source>
</evidence>
<dbReference type="AlphaFoldDB" id="A0A922IIQ0"/>
<comment type="catalytic activity">
    <reaction evidence="16">
        <text>12-(9Z-hexadecenoyloxy)-octadecanoate + H2O = 12-hydroxyoctadecanoate + (9Z)-hexadecenoate + H(+)</text>
        <dbReference type="Rhea" id="RHEA:52072"/>
        <dbReference type="ChEBI" id="CHEBI:15377"/>
        <dbReference type="ChEBI" id="CHEBI:15378"/>
        <dbReference type="ChEBI" id="CHEBI:32372"/>
        <dbReference type="ChEBI" id="CHEBI:84201"/>
        <dbReference type="ChEBI" id="CHEBI:136312"/>
    </reaction>
    <physiologicalReaction direction="left-to-right" evidence="16">
        <dbReference type="Rhea" id="RHEA:52073"/>
    </physiologicalReaction>
</comment>
<reference evidence="19" key="3">
    <citation type="submission" date="2021-06" db="EMBL/GenBank/DDBJ databases">
        <title>Chromosome-level genome assembly for S. haematobium.</title>
        <authorList>
            <person name="Stroehlein A.J."/>
        </authorList>
    </citation>
    <scope>NUCLEOTIDE SEQUENCE</scope>
</reference>
<feature type="region of interest" description="Disordered" evidence="17">
    <location>
        <begin position="200"/>
        <end position="228"/>
    </location>
</feature>
<accession>A0A922IIQ0</accession>
<comment type="catalytic activity">
    <reaction evidence="1">
        <text>9-(9Z-hexadecenoyloxy)-octadecanoate + H2O = (9Z)-hexadecenoate + 9-hydroxy-octadecanoate + H(+)</text>
        <dbReference type="Rhea" id="RHEA:52068"/>
        <dbReference type="ChEBI" id="CHEBI:15377"/>
        <dbReference type="ChEBI" id="CHEBI:15378"/>
        <dbReference type="ChEBI" id="CHEBI:32372"/>
        <dbReference type="ChEBI" id="CHEBI:136286"/>
        <dbReference type="ChEBI" id="CHEBI:136309"/>
    </reaction>
    <physiologicalReaction direction="left-to-right" evidence="1">
        <dbReference type="Rhea" id="RHEA:52069"/>
    </physiologicalReaction>
</comment>
<comment type="caution">
    <text evidence="19">The sequence shown here is derived from an EMBL/GenBank/DDBJ whole genome shotgun (WGS) entry which is preliminary data.</text>
</comment>
<dbReference type="KEGG" id="shx:MS3_00011134"/>
<comment type="catalytic activity">
    <reaction evidence="10">
        <text>12-octadecanoyloxy-octadecanoate + H2O = 12-hydroxyoctadecanoate + octadecanoate + H(+)</text>
        <dbReference type="Rhea" id="RHEA:52080"/>
        <dbReference type="ChEBI" id="CHEBI:15377"/>
        <dbReference type="ChEBI" id="CHEBI:15378"/>
        <dbReference type="ChEBI" id="CHEBI:25629"/>
        <dbReference type="ChEBI" id="CHEBI:84201"/>
        <dbReference type="ChEBI" id="CHEBI:136330"/>
    </reaction>
    <physiologicalReaction direction="left-to-right" evidence="10">
        <dbReference type="Rhea" id="RHEA:52081"/>
    </physiologicalReaction>
</comment>
<evidence type="ECO:0000256" key="8">
    <source>
        <dbReference type="ARBA" id="ARBA00047427"/>
    </source>
</evidence>
<dbReference type="PANTHER" id="PTHR10989:SF16">
    <property type="entry name" value="AT02829P-RELATED"/>
    <property type="match status" value="1"/>
</dbReference>
<reference evidence="19" key="1">
    <citation type="journal article" date="2012" name="Nat. Genet.">
        <title>Whole-genome sequence of Schistosoma haematobium.</title>
        <authorList>
            <person name="Young N.D."/>
            <person name="Jex A.R."/>
            <person name="Li B."/>
            <person name="Liu S."/>
            <person name="Yang L."/>
            <person name="Xiong Z."/>
            <person name="Li Y."/>
            <person name="Cantacessi C."/>
            <person name="Hall R.S."/>
            <person name="Xu X."/>
            <person name="Chen F."/>
            <person name="Wu X."/>
            <person name="Zerlotini A."/>
            <person name="Oliveira G."/>
            <person name="Hofmann A."/>
            <person name="Zhang G."/>
            <person name="Fang X."/>
            <person name="Kang Y."/>
            <person name="Campbell B.E."/>
            <person name="Loukas A."/>
            <person name="Ranganathan S."/>
            <person name="Rollinson D."/>
            <person name="Rinaldi G."/>
            <person name="Brindley P.J."/>
            <person name="Yang H."/>
            <person name="Wang J."/>
            <person name="Wang J."/>
            <person name="Gasser R.B."/>
        </authorList>
    </citation>
    <scope>NUCLEOTIDE SEQUENCE</scope>
</reference>
<keyword evidence="5 18" id="KW-1133">Transmembrane helix</keyword>
<evidence type="ECO:0000256" key="3">
    <source>
        <dbReference type="ARBA" id="ARBA00009300"/>
    </source>
</evidence>
<evidence type="ECO:0000256" key="7">
    <source>
        <dbReference type="ARBA" id="ARBA00047368"/>
    </source>
</evidence>
<evidence type="ECO:0000313" key="20">
    <source>
        <dbReference type="Proteomes" id="UP000471633"/>
    </source>
</evidence>
<evidence type="ECO:0000256" key="9">
    <source>
        <dbReference type="ARBA" id="ARBA00047863"/>
    </source>
</evidence>
<proteinExistence type="inferred from homology"/>
<dbReference type="Pfam" id="PF04750">
    <property type="entry name" value="Far-17a_AIG1"/>
    <property type="match status" value="1"/>
</dbReference>
<keyword evidence="4 18" id="KW-0812">Transmembrane</keyword>
<evidence type="ECO:0000256" key="11">
    <source>
        <dbReference type="ARBA" id="ARBA00048701"/>
    </source>
</evidence>
<organism evidence="19 20">
    <name type="scientific">Schistosoma haematobium</name>
    <name type="common">Blood fluke</name>
    <dbReference type="NCBI Taxonomy" id="6185"/>
    <lineage>
        <taxon>Eukaryota</taxon>
        <taxon>Metazoa</taxon>
        <taxon>Spiralia</taxon>
        <taxon>Lophotrochozoa</taxon>
        <taxon>Platyhelminthes</taxon>
        <taxon>Trematoda</taxon>
        <taxon>Digenea</taxon>
        <taxon>Strigeidida</taxon>
        <taxon>Schistosomatoidea</taxon>
        <taxon>Schistosomatidae</taxon>
        <taxon>Schistosoma</taxon>
    </lineage>
</organism>
<comment type="catalytic activity">
    <reaction evidence="7">
        <text>12-hexadecanoyloxy-octadecanoate + H2O = 12-hydroxyoctadecanoate + hexadecanoate + H(+)</text>
        <dbReference type="Rhea" id="RHEA:52056"/>
        <dbReference type="ChEBI" id="CHEBI:7896"/>
        <dbReference type="ChEBI" id="CHEBI:15377"/>
        <dbReference type="ChEBI" id="CHEBI:15378"/>
        <dbReference type="ChEBI" id="CHEBI:83677"/>
        <dbReference type="ChEBI" id="CHEBI:84201"/>
    </reaction>
    <physiologicalReaction direction="left-to-right" evidence="7">
        <dbReference type="Rhea" id="RHEA:52057"/>
    </physiologicalReaction>
</comment>
<protein>
    <submittedName>
        <fullName evidence="19">Uncharacterized protein</fullName>
    </submittedName>
</protein>
<feature type="transmembrane region" description="Helical" evidence="18">
    <location>
        <begin position="40"/>
        <end position="60"/>
    </location>
</feature>
<comment type="catalytic activity">
    <reaction evidence="12">
        <text>9-(9Z-octadecenoyloxy)-octadecanoate + H2O = 9-hydroxy-octadecanoate + (9Z)-octadecenoate + H(+)</text>
        <dbReference type="Rhea" id="RHEA:52048"/>
        <dbReference type="ChEBI" id="CHEBI:15377"/>
        <dbReference type="ChEBI" id="CHEBI:15378"/>
        <dbReference type="ChEBI" id="CHEBI:30823"/>
        <dbReference type="ChEBI" id="CHEBI:136282"/>
        <dbReference type="ChEBI" id="CHEBI:136286"/>
    </reaction>
    <physiologicalReaction direction="left-to-right" evidence="12">
        <dbReference type="Rhea" id="RHEA:52049"/>
    </physiologicalReaction>
</comment>
<evidence type="ECO:0000313" key="19">
    <source>
        <dbReference type="EMBL" id="KAH9580557.1"/>
    </source>
</evidence>
<sequence length="228" mass="26511">MASAFSVLYRSLALCFFIYIVFYTYQVFHGNGPFHLKDLAFLLRFLTILTISLQIVYYALATPLQYFKNFKMHSSLYALAFTANLNLLMKESEMKFVPWWYNHACHTVGTPAIIIDALLWRPTIVPMSNSVLLLLAYFGGYVIYVEYLIRIHRFYPYPILAVFSDIGRFGFYSVMIIATVLCFGVGVLMVRSLNKTQNKRFASKTQQRTERKESIPVQSRHKKSKKMD</sequence>
<evidence type="ECO:0000256" key="18">
    <source>
        <dbReference type="SAM" id="Phobius"/>
    </source>
</evidence>
<evidence type="ECO:0000256" key="2">
    <source>
        <dbReference type="ARBA" id="ARBA00004127"/>
    </source>
</evidence>
<dbReference type="GO" id="GO:0012505">
    <property type="term" value="C:endomembrane system"/>
    <property type="evidence" value="ECO:0007669"/>
    <property type="project" value="UniProtKB-SubCell"/>
</dbReference>
<dbReference type="CTD" id="75578374"/>
<evidence type="ECO:0000256" key="16">
    <source>
        <dbReference type="ARBA" id="ARBA00049428"/>
    </source>
</evidence>
<keyword evidence="6 18" id="KW-0472">Membrane</keyword>
<evidence type="ECO:0000256" key="15">
    <source>
        <dbReference type="ARBA" id="ARBA00049322"/>
    </source>
</evidence>
<comment type="catalytic activity">
    <reaction evidence="11">
        <text>12-(9Z-octadecenoyloxy)-octadecanoate + H2O = 12-hydroxyoctadecanoate + (9Z)-octadecenoate + H(+)</text>
        <dbReference type="Rhea" id="RHEA:52060"/>
        <dbReference type="ChEBI" id="CHEBI:15377"/>
        <dbReference type="ChEBI" id="CHEBI:15378"/>
        <dbReference type="ChEBI" id="CHEBI:30823"/>
        <dbReference type="ChEBI" id="CHEBI:84201"/>
        <dbReference type="ChEBI" id="CHEBI:136302"/>
    </reaction>
    <physiologicalReaction direction="left-to-right" evidence="11">
        <dbReference type="Rhea" id="RHEA:52061"/>
    </physiologicalReaction>
</comment>